<keyword evidence="3" id="KW-1185">Reference proteome</keyword>
<dbReference type="InterPro" id="IPR005047">
    <property type="entry name" value="7TM_GPCR_serpentine_rcpt_Srxa"/>
</dbReference>
<dbReference type="AlphaFoldDB" id="B6IGM5"/>
<dbReference type="RefSeq" id="XP_045098622.1">
    <property type="nucleotide sequence ID" value="XM_045240438.1"/>
</dbReference>
<dbReference type="OMA" id="CMALNIG"/>
<accession>B6IGM5</accession>
<reference evidence="2 3" key="2">
    <citation type="journal article" date="2011" name="PLoS Genet.">
        <title>Caenorhabditis briggsae recombinant inbred line genotypes reveal inter-strain incompatibility and the evolution of recombination.</title>
        <authorList>
            <person name="Ross J.A."/>
            <person name="Koboldt D.C."/>
            <person name="Staisch J.E."/>
            <person name="Chamberlin H.M."/>
            <person name="Gupta B.P."/>
            <person name="Miller R.D."/>
            <person name="Baird S.E."/>
            <person name="Haag E.S."/>
        </authorList>
    </citation>
    <scope>NUCLEOTIDE SEQUENCE [LARGE SCALE GENOMIC DNA]</scope>
    <source>
        <strain evidence="2 3">AF16</strain>
    </source>
</reference>
<organism evidence="2 3">
    <name type="scientific">Caenorhabditis briggsae</name>
    <dbReference type="NCBI Taxonomy" id="6238"/>
    <lineage>
        <taxon>Eukaryota</taxon>
        <taxon>Metazoa</taxon>
        <taxon>Ecdysozoa</taxon>
        <taxon>Nematoda</taxon>
        <taxon>Chromadorea</taxon>
        <taxon>Rhabditida</taxon>
        <taxon>Rhabditina</taxon>
        <taxon>Rhabditomorpha</taxon>
        <taxon>Rhabditoidea</taxon>
        <taxon>Rhabditidae</taxon>
        <taxon>Peloderinae</taxon>
        <taxon>Caenorhabditis</taxon>
    </lineage>
</organism>
<proteinExistence type="predicted"/>
<evidence type="ECO:0000313" key="2">
    <source>
        <dbReference type="EMBL" id="CAR99055.1"/>
    </source>
</evidence>
<feature type="transmembrane region" description="Helical" evidence="1">
    <location>
        <begin position="110"/>
        <end position="133"/>
    </location>
</feature>
<dbReference type="CTD" id="68919484"/>
<dbReference type="InParanoid" id="B6IGM5"/>
<gene>
    <name evidence="2" type="ORF">CBG28035</name>
    <name evidence="2" type="ORF">CBG_28035</name>
</gene>
<reference evidence="2 3" key="1">
    <citation type="journal article" date="2003" name="PLoS Biol.">
        <title>The genome sequence of Caenorhabditis briggsae: a platform for comparative genomics.</title>
        <authorList>
            <person name="Stein L.D."/>
            <person name="Bao Z."/>
            <person name="Blasiar D."/>
            <person name="Blumenthal T."/>
            <person name="Brent M.R."/>
            <person name="Chen N."/>
            <person name="Chinwalla A."/>
            <person name="Clarke L."/>
            <person name="Clee C."/>
            <person name="Coghlan A."/>
            <person name="Coulson A."/>
            <person name="D'Eustachio P."/>
            <person name="Fitch D.H."/>
            <person name="Fulton L.A."/>
            <person name="Fulton R.E."/>
            <person name="Griffiths-Jones S."/>
            <person name="Harris T.W."/>
            <person name="Hillier L.W."/>
            <person name="Kamath R."/>
            <person name="Kuwabara P.E."/>
            <person name="Mardis E.R."/>
            <person name="Marra M.A."/>
            <person name="Miner T.L."/>
            <person name="Minx P."/>
            <person name="Mullikin J.C."/>
            <person name="Plumb R.W."/>
            <person name="Rogers J."/>
            <person name="Schein J.E."/>
            <person name="Sohrmann M."/>
            <person name="Spieth J."/>
            <person name="Stajich J.E."/>
            <person name="Wei C."/>
            <person name="Willey D."/>
            <person name="Wilson R.K."/>
            <person name="Durbin R."/>
            <person name="Waterston R.H."/>
        </authorList>
    </citation>
    <scope>NUCLEOTIDE SEQUENCE [LARGE SCALE GENOMIC DNA]</scope>
    <source>
        <strain evidence="2 3">AF16</strain>
    </source>
</reference>
<sequence>MLISLLIPYFSPCDINFDMTRLAFISGCAPGRHPITTFQNTYAIVLPVSCMCVNLSIIFHLRFVRNNSYATFLRKFRKVEPTRSTSQSTFISKQRAKKDMMMIRQTITMAAYLSFYEFGAVIIKIFPALYVGLSPAGKLLYFYVRMEAVAFMNFLIYFVESKKTRIMVCRYLKIGTKPGSNLITVSQHRTVSGSTGNVATVTN</sequence>
<protein>
    <submittedName>
        <fullName evidence="2">Protein CBG28035</fullName>
    </submittedName>
</protein>
<keyword evidence="1" id="KW-0812">Transmembrane</keyword>
<dbReference type="PANTHER" id="PTHR23018">
    <property type="entry name" value="SERPENTINE RECEPTOR, CLASS XA-RELATED"/>
    <property type="match status" value="1"/>
</dbReference>
<dbReference type="KEGG" id="cbr:CBG_28035"/>
<feature type="transmembrane region" description="Helical" evidence="1">
    <location>
        <begin position="42"/>
        <end position="64"/>
    </location>
</feature>
<dbReference type="GeneID" id="68919484"/>
<evidence type="ECO:0000313" key="3">
    <source>
        <dbReference type="Proteomes" id="UP000008549"/>
    </source>
</evidence>
<keyword evidence="1" id="KW-0472">Membrane</keyword>
<dbReference type="HOGENOM" id="CLU_1349990_0_0_1"/>
<name>B6IGM5_CAEBR</name>
<dbReference type="PANTHER" id="PTHR23018:SF10">
    <property type="entry name" value="G_PROTEIN_RECEP_F1_2 DOMAIN-CONTAINING PROTEIN-RELATED"/>
    <property type="match status" value="1"/>
</dbReference>
<dbReference type="Proteomes" id="UP000008549">
    <property type="component" value="Unassembled WGS sequence"/>
</dbReference>
<feature type="transmembrane region" description="Helical" evidence="1">
    <location>
        <begin position="139"/>
        <end position="159"/>
    </location>
</feature>
<evidence type="ECO:0000256" key="1">
    <source>
        <dbReference type="SAM" id="Phobius"/>
    </source>
</evidence>
<dbReference type="EMBL" id="HE601041">
    <property type="protein sequence ID" value="CAR99055.1"/>
    <property type="molecule type" value="Genomic_DNA"/>
</dbReference>
<keyword evidence="1" id="KW-1133">Transmembrane helix</keyword>
<dbReference type="Pfam" id="PF03383">
    <property type="entry name" value="Serpentine_r_xa"/>
    <property type="match status" value="1"/>
</dbReference>